<evidence type="ECO:0000313" key="2">
    <source>
        <dbReference type="EMBL" id="KAG6399538.1"/>
    </source>
</evidence>
<organism evidence="2">
    <name type="scientific">Salvia splendens</name>
    <name type="common">Scarlet sage</name>
    <dbReference type="NCBI Taxonomy" id="180675"/>
    <lineage>
        <taxon>Eukaryota</taxon>
        <taxon>Viridiplantae</taxon>
        <taxon>Streptophyta</taxon>
        <taxon>Embryophyta</taxon>
        <taxon>Tracheophyta</taxon>
        <taxon>Spermatophyta</taxon>
        <taxon>Magnoliopsida</taxon>
        <taxon>eudicotyledons</taxon>
        <taxon>Gunneridae</taxon>
        <taxon>Pentapetalae</taxon>
        <taxon>asterids</taxon>
        <taxon>lamiids</taxon>
        <taxon>Lamiales</taxon>
        <taxon>Lamiaceae</taxon>
        <taxon>Nepetoideae</taxon>
        <taxon>Mentheae</taxon>
        <taxon>Salviinae</taxon>
        <taxon>Salvia</taxon>
        <taxon>Salvia subgen. Calosphace</taxon>
        <taxon>core Calosphace</taxon>
    </lineage>
</organism>
<gene>
    <name evidence="2" type="ORF">SASPL_141019</name>
</gene>
<dbReference type="EMBL" id="PNBA02000015">
    <property type="protein sequence ID" value="KAG6399538.1"/>
    <property type="molecule type" value="Genomic_DNA"/>
</dbReference>
<evidence type="ECO:0000313" key="3">
    <source>
        <dbReference type="Proteomes" id="UP000298416"/>
    </source>
</evidence>
<sequence length="150" mass="16914">MLDDMAKIGKLSNCLAISDVSGRMYEIPMKVSVALGILVPELSEEPWKGKLITFSENPQLQKVFDVILEVAVKGKPKAEEMIKRMFVFSDMEFDEASANPWETDYEAIVRKYKEKGYGECVPEIVFWDLRDSRATPVPVPVNQKGVALVN</sequence>
<accession>A0A8X8ZCG5</accession>
<dbReference type="PANTHER" id="PTHR31373">
    <property type="entry name" value="OS06G0652100 PROTEIN"/>
    <property type="match status" value="1"/>
</dbReference>
<reference evidence="2" key="1">
    <citation type="submission" date="2018-01" db="EMBL/GenBank/DDBJ databases">
        <authorList>
            <person name="Mao J.F."/>
        </authorList>
    </citation>
    <scope>NUCLEOTIDE SEQUENCE</scope>
    <source>
        <strain evidence="2">Huo1</strain>
        <tissue evidence="2">Leaf</tissue>
    </source>
</reference>
<dbReference type="AlphaFoldDB" id="A0A8X8ZCG5"/>
<evidence type="ECO:0000259" key="1">
    <source>
        <dbReference type="Pfam" id="PF25043"/>
    </source>
</evidence>
<dbReference type="Proteomes" id="UP000298416">
    <property type="component" value="Unassembled WGS sequence"/>
</dbReference>
<comment type="caution">
    <text evidence="2">The sequence shown here is derived from an EMBL/GenBank/DDBJ whole genome shotgun (WGS) entry which is preliminary data.</text>
</comment>
<proteinExistence type="predicted"/>
<keyword evidence="3" id="KW-1185">Reference proteome</keyword>
<reference evidence="2" key="2">
    <citation type="submission" date="2020-08" db="EMBL/GenBank/DDBJ databases">
        <title>Plant Genome Project.</title>
        <authorList>
            <person name="Zhang R.-G."/>
        </authorList>
    </citation>
    <scope>NUCLEOTIDE SEQUENCE</scope>
    <source>
        <strain evidence="2">Huo1</strain>
        <tissue evidence="2">Leaf</tissue>
    </source>
</reference>
<name>A0A8X8ZCG5_SALSN</name>
<dbReference type="PANTHER" id="PTHR31373:SF17">
    <property type="entry name" value="OS06G0652100 PROTEIN"/>
    <property type="match status" value="1"/>
</dbReference>
<dbReference type="InterPro" id="IPR056690">
    <property type="entry name" value="DUF7788"/>
</dbReference>
<dbReference type="InterPro" id="IPR011205">
    <property type="entry name" value="UCP015417_vWA"/>
</dbReference>
<dbReference type="PIRSF" id="PIRSF015417">
    <property type="entry name" value="T31B5_30_vWA"/>
    <property type="match status" value="1"/>
</dbReference>
<feature type="domain" description="DUF7788" evidence="1">
    <location>
        <begin position="58"/>
        <end position="150"/>
    </location>
</feature>
<dbReference type="Pfam" id="PF25043">
    <property type="entry name" value="DUF7788"/>
    <property type="match status" value="1"/>
</dbReference>
<protein>
    <recommendedName>
        <fullName evidence="1">DUF7788 domain-containing protein</fullName>
    </recommendedName>
</protein>